<keyword evidence="2" id="KW-0732">Signal</keyword>
<evidence type="ECO:0000313" key="4">
    <source>
        <dbReference type="Proteomes" id="UP000092716"/>
    </source>
</evidence>
<name>A0A1B1E4L2_9APIC</name>
<evidence type="ECO:0000256" key="1">
    <source>
        <dbReference type="SAM" id="Phobius"/>
    </source>
</evidence>
<organism evidence="3 4">
    <name type="scientific">Plasmodium coatneyi</name>
    <dbReference type="NCBI Taxonomy" id="208452"/>
    <lineage>
        <taxon>Eukaryota</taxon>
        <taxon>Sar</taxon>
        <taxon>Alveolata</taxon>
        <taxon>Apicomplexa</taxon>
        <taxon>Aconoidasida</taxon>
        <taxon>Haemosporida</taxon>
        <taxon>Plasmodiidae</taxon>
        <taxon>Plasmodium</taxon>
    </lineage>
</organism>
<feature type="chain" id="PRO_5008521570" description="Pv-fam-d protein" evidence="2">
    <location>
        <begin position="22"/>
        <end position="237"/>
    </location>
</feature>
<protein>
    <recommendedName>
        <fullName evidence="5">Pv-fam-d protein</fullName>
    </recommendedName>
</protein>
<feature type="transmembrane region" description="Helical" evidence="1">
    <location>
        <begin position="201"/>
        <end position="234"/>
    </location>
</feature>
<reference evidence="4" key="1">
    <citation type="submission" date="2016-06" db="EMBL/GenBank/DDBJ databases">
        <title>First high quality genome sequence of Plasmodium coatneyi using continuous long reads from single molecule, real-time sequencing.</title>
        <authorList>
            <person name="Chien J.-T."/>
            <person name="Pakala S.B."/>
            <person name="Geraldo J.A."/>
            <person name="Lapp S.A."/>
            <person name="Barnwell J.W."/>
            <person name="Kissinger J.C."/>
            <person name="Galinski M.R."/>
            <person name="Humphrey J.C."/>
        </authorList>
    </citation>
    <scope>NUCLEOTIDE SEQUENCE [LARGE SCALE GENOMIC DNA]</scope>
    <source>
        <strain evidence="4">Hackeri</strain>
    </source>
</reference>
<evidence type="ECO:0000313" key="3">
    <source>
        <dbReference type="EMBL" id="ANQ09948.1"/>
    </source>
</evidence>
<dbReference type="RefSeq" id="XP_019916643.1">
    <property type="nucleotide sequence ID" value="XM_020060533.1"/>
</dbReference>
<sequence length="237" mass="28098">MYRILYAKIFLLTFSAWILRASDNEKGLSYNGNNGERNAQNDLELKVPRLLSVNDLDSELDFGSLESLASENERQERYERPEELDLRAFGLENDEELDPNLESFKEYIKHVARSDKSLQEKYEDTKDYIKNMDPMTRKKIRREIKDKLNESRRMKRRRRCSKMHGRCRDMYRDLQYNDYRMMSQIRKMEKRMSGRSFSAGALTAFLAIILLPVELLCCSTVLFLMGVSLIFLLLKKF</sequence>
<keyword evidence="1" id="KW-0812">Transmembrane</keyword>
<dbReference type="OrthoDB" id="386996at2759"/>
<evidence type="ECO:0000256" key="2">
    <source>
        <dbReference type="SAM" id="SignalP"/>
    </source>
</evidence>
<accession>A0A1B1E4L2</accession>
<keyword evidence="1" id="KW-1133">Transmembrane helix</keyword>
<gene>
    <name evidence="3" type="ORF">PCOAH_00037420</name>
</gene>
<dbReference type="GeneID" id="30910473"/>
<dbReference type="VEuPathDB" id="PlasmoDB:PCOAH_00037420"/>
<dbReference type="AlphaFoldDB" id="A0A1B1E4L2"/>
<keyword evidence="1" id="KW-0472">Membrane</keyword>
<dbReference type="KEGG" id="pcot:PCOAH_00037420"/>
<evidence type="ECO:0008006" key="5">
    <source>
        <dbReference type="Google" id="ProtNLM"/>
    </source>
</evidence>
<feature type="signal peptide" evidence="2">
    <location>
        <begin position="1"/>
        <end position="21"/>
    </location>
</feature>
<keyword evidence="4" id="KW-1185">Reference proteome</keyword>
<proteinExistence type="predicted"/>
<dbReference type="Proteomes" id="UP000092716">
    <property type="component" value="Chromosome 12"/>
</dbReference>
<dbReference type="EMBL" id="CP016250">
    <property type="protein sequence ID" value="ANQ09948.1"/>
    <property type="molecule type" value="Genomic_DNA"/>
</dbReference>